<dbReference type="VEuPathDB" id="FungiDB:PV10_09154"/>
<sequence>MACFAIAIITKLASYFSTCMSSADSVQLAGGAFGWRHAMGFLKDHQNYIRDLRYPPKFQVGCDKGNSNCDSERDAHGIHRLQVFTASLVLVTSPVFAQPLLVDFRLPLSTRDMMLHLLEKVWNEKGELRRSGITEKRLHRDLSALMGQKFMLHASSVINDELAREIFIPKTSGKISSDMKSIASGSERDVEIRLFSFLRRLVGNIAVRAIMGLAFTTNNPNFVDNLWEIDANVKLLLLGLEKLPLPTARAVRKARDEVVRATLEHHKALLVGDQGERSTFGDLSDVSDICKTLLQGWAELGISTESCASTTSAILWAANINTAPIVYWMIRHLFQHRNVLCQIRSEVEPYVQHSSDQDPQIRVDIEALTSRCSLLRAVFLETLRMEAHTFSLKMVTEDCTVFPYQARGGAEQFPLKKGEIVCVAHGAHQMDPEYFPESCDFNPLRYEERTAGGKTDHPRTSYGDMFVFSGGKALCKGRAFAHAEVLAVVAAFVISWEIAPMDETPQWRKTDRVSTSGAYLPMEDLKVRLQRRIAWGECRH</sequence>
<evidence type="ECO:0000313" key="9">
    <source>
        <dbReference type="EMBL" id="KIV87964.1"/>
    </source>
</evidence>
<dbReference type="GO" id="GO:0020037">
    <property type="term" value="F:heme binding"/>
    <property type="evidence" value="ECO:0007669"/>
    <property type="project" value="InterPro"/>
</dbReference>
<dbReference type="STRING" id="212818.A0A0D1Z247"/>
<keyword evidence="10" id="KW-1185">Reference proteome</keyword>
<keyword evidence="6 7" id="KW-0408">Iron</keyword>
<dbReference type="Gene3D" id="1.10.630.10">
    <property type="entry name" value="Cytochrome P450"/>
    <property type="match status" value="1"/>
</dbReference>
<keyword evidence="8" id="KW-0732">Signal</keyword>
<dbReference type="Proteomes" id="UP000054302">
    <property type="component" value="Unassembled WGS sequence"/>
</dbReference>
<dbReference type="GO" id="GO:0005506">
    <property type="term" value="F:iron ion binding"/>
    <property type="evidence" value="ECO:0007669"/>
    <property type="project" value="InterPro"/>
</dbReference>
<dbReference type="GO" id="GO:0005789">
    <property type="term" value="C:endoplasmic reticulum membrane"/>
    <property type="evidence" value="ECO:0007669"/>
    <property type="project" value="UniProtKB-SubCell"/>
</dbReference>
<dbReference type="GeneID" id="27326999"/>
<dbReference type="InterPro" id="IPR001128">
    <property type="entry name" value="Cyt_P450"/>
</dbReference>
<evidence type="ECO:0000256" key="8">
    <source>
        <dbReference type="SAM" id="SignalP"/>
    </source>
</evidence>
<keyword evidence="7" id="KW-0349">Heme</keyword>
<evidence type="ECO:0008006" key="11">
    <source>
        <dbReference type="Google" id="ProtNLM"/>
    </source>
</evidence>
<keyword evidence="4" id="KW-0444">Lipid biosynthesis</keyword>
<name>A0A0D1Z247_EXOME</name>
<evidence type="ECO:0000256" key="1">
    <source>
        <dbReference type="ARBA" id="ARBA00001971"/>
    </source>
</evidence>
<dbReference type="AlphaFoldDB" id="A0A0D1Z247"/>
<dbReference type="InterPro" id="IPR036396">
    <property type="entry name" value="Cyt_P450_sf"/>
</dbReference>
<evidence type="ECO:0000313" key="10">
    <source>
        <dbReference type="Proteomes" id="UP000054302"/>
    </source>
</evidence>
<keyword evidence="4" id="KW-0443">Lipid metabolism</keyword>
<dbReference type="OrthoDB" id="3366823at2759"/>
<dbReference type="EMBL" id="KN847527">
    <property type="protein sequence ID" value="KIV87964.1"/>
    <property type="molecule type" value="Genomic_DNA"/>
</dbReference>
<evidence type="ECO:0000256" key="5">
    <source>
        <dbReference type="ARBA" id="ARBA00022723"/>
    </source>
</evidence>
<gene>
    <name evidence="9" type="ORF">PV10_09154</name>
</gene>
<comment type="similarity">
    <text evidence="3">Belongs to the cytochrome P450 family.</text>
</comment>
<evidence type="ECO:0000256" key="7">
    <source>
        <dbReference type="PIRSR" id="PIRSR602403-1"/>
    </source>
</evidence>
<proteinExistence type="inferred from homology"/>
<evidence type="ECO:0000256" key="4">
    <source>
        <dbReference type="ARBA" id="ARBA00022516"/>
    </source>
</evidence>
<dbReference type="SUPFAM" id="SSF48264">
    <property type="entry name" value="Cytochrome P450"/>
    <property type="match status" value="1"/>
</dbReference>
<comment type="cofactor">
    <cofactor evidence="1 7">
        <name>heme</name>
        <dbReference type="ChEBI" id="CHEBI:30413"/>
    </cofactor>
</comment>
<dbReference type="PANTHER" id="PTHR24306:SF7">
    <property type="entry name" value="AHBB"/>
    <property type="match status" value="1"/>
</dbReference>
<feature type="binding site" description="axial binding residue" evidence="7">
    <location>
        <position position="475"/>
    </location>
    <ligand>
        <name>heme</name>
        <dbReference type="ChEBI" id="CHEBI:30413"/>
    </ligand>
    <ligandPart>
        <name>Fe</name>
        <dbReference type="ChEBI" id="CHEBI:18248"/>
    </ligandPart>
</feature>
<dbReference type="GO" id="GO:0004497">
    <property type="term" value="F:monooxygenase activity"/>
    <property type="evidence" value="ECO:0007669"/>
    <property type="project" value="InterPro"/>
</dbReference>
<evidence type="ECO:0000256" key="2">
    <source>
        <dbReference type="ARBA" id="ARBA00004389"/>
    </source>
</evidence>
<dbReference type="PANTHER" id="PTHR24306">
    <property type="match status" value="1"/>
</dbReference>
<evidence type="ECO:0000256" key="3">
    <source>
        <dbReference type="ARBA" id="ARBA00010617"/>
    </source>
</evidence>
<dbReference type="GO" id="GO:0016705">
    <property type="term" value="F:oxidoreductase activity, acting on paired donors, with incorporation or reduction of molecular oxygen"/>
    <property type="evidence" value="ECO:0007669"/>
    <property type="project" value="InterPro"/>
</dbReference>
<dbReference type="RefSeq" id="XP_016219538.1">
    <property type="nucleotide sequence ID" value="XM_016374267.1"/>
</dbReference>
<keyword evidence="5 7" id="KW-0479">Metal-binding</keyword>
<dbReference type="PRINTS" id="PR00465">
    <property type="entry name" value="EP450IV"/>
</dbReference>
<dbReference type="Pfam" id="PF00067">
    <property type="entry name" value="p450"/>
    <property type="match status" value="1"/>
</dbReference>
<feature type="signal peptide" evidence="8">
    <location>
        <begin position="1"/>
        <end position="21"/>
    </location>
</feature>
<protein>
    <recommendedName>
        <fullName evidence="11">Cytochrome P450</fullName>
    </recommendedName>
</protein>
<dbReference type="InterPro" id="IPR002403">
    <property type="entry name" value="Cyt_P450_E_grp-IV"/>
</dbReference>
<organism evidence="9 10">
    <name type="scientific">Exophiala mesophila</name>
    <name type="common">Black yeast-like fungus</name>
    <dbReference type="NCBI Taxonomy" id="212818"/>
    <lineage>
        <taxon>Eukaryota</taxon>
        <taxon>Fungi</taxon>
        <taxon>Dikarya</taxon>
        <taxon>Ascomycota</taxon>
        <taxon>Pezizomycotina</taxon>
        <taxon>Eurotiomycetes</taxon>
        <taxon>Chaetothyriomycetidae</taxon>
        <taxon>Chaetothyriales</taxon>
        <taxon>Herpotrichiellaceae</taxon>
        <taxon>Exophiala</taxon>
    </lineage>
</organism>
<comment type="subcellular location">
    <subcellularLocation>
        <location evidence="2">Endoplasmic reticulum membrane</location>
        <topology evidence="2">Single-pass membrane protein</topology>
    </subcellularLocation>
</comment>
<dbReference type="HOGENOM" id="CLU_018012_0_0_1"/>
<reference evidence="9 10" key="1">
    <citation type="submission" date="2015-01" db="EMBL/GenBank/DDBJ databases">
        <title>The Genome Sequence of Exophiala mesophila CBS40295.</title>
        <authorList>
            <consortium name="The Broad Institute Genomics Platform"/>
            <person name="Cuomo C."/>
            <person name="de Hoog S."/>
            <person name="Gorbushina A."/>
            <person name="Stielow B."/>
            <person name="Teixiera M."/>
            <person name="Abouelleil A."/>
            <person name="Chapman S.B."/>
            <person name="Priest M."/>
            <person name="Young S.K."/>
            <person name="Wortman J."/>
            <person name="Nusbaum C."/>
            <person name="Birren B."/>
        </authorList>
    </citation>
    <scope>NUCLEOTIDE SEQUENCE [LARGE SCALE GENOMIC DNA]</scope>
    <source>
        <strain evidence="9 10">CBS 40295</strain>
    </source>
</reference>
<accession>A0A0D1Z247</accession>
<feature type="chain" id="PRO_5002247455" description="Cytochrome P450" evidence="8">
    <location>
        <begin position="22"/>
        <end position="540"/>
    </location>
</feature>
<dbReference type="OMA" id="WAANINT"/>
<evidence type="ECO:0000256" key="6">
    <source>
        <dbReference type="ARBA" id="ARBA00023004"/>
    </source>
</evidence>